<evidence type="ECO:0000313" key="2">
    <source>
        <dbReference type="EMBL" id="SEA12186.1"/>
    </source>
</evidence>
<dbReference type="STRING" id="37625.SAMN05660420_01283"/>
<sequence length="161" mass="17946">MSIFGFKVEIGTINLLGIVSVLVLIIIGWSVRRGNWKHKRMIETLNTSAATFRNAFADEIAFLGETINEETIFKTNTFDVLTASREKHERAISVFKSTLGNGESSCLEKAWCKYQYPNGEPESAPCPFVDYISDGNKELEIKARKAALQNIANILKLAATK</sequence>
<name>A0A1H3YKW2_9BACT</name>
<proteinExistence type="predicted"/>
<reference evidence="2 3" key="1">
    <citation type="submission" date="2016-10" db="EMBL/GenBank/DDBJ databases">
        <authorList>
            <person name="de Groot N.N."/>
        </authorList>
    </citation>
    <scope>NUCLEOTIDE SEQUENCE [LARGE SCALE GENOMIC DNA]</scope>
    <source>
        <strain evidence="2 3">DSM 7343</strain>
    </source>
</reference>
<evidence type="ECO:0000256" key="1">
    <source>
        <dbReference type="SAM" id="Phobius"/>
    </source>
</evidence>
<accession>A0A1H3YKW2</accession>
<feature type="transmembrane region" description="Helical" evidence="1">
    <location>
        <begin position="12"/>
        <end position="31"/>
    </location>
</feature>
<gene>
    <name evidence="2" type="ORF">SAMN05660420_01283</name>
</gene>
<keyword evidence="1" id="KW-1133">Transmembrane helix</keyword>
<keyword evidence="3" id="KW-1185">Reference proteome</keyword>
<dbReference type="Proteomes" id="UP000199409">
    <property type="component" value="Unassembled WGS sequence"/>
</dbReference>
<evidence type="ECO:0000313" key="3">
    <source>
        <dbReference type="Proteomes" id="UP000199409"/>
    </source>
</evidence>
<dbReference type="AlphaFoldDB" id="A0A1H3YKW2"/>
<keyword evidence="1" id="KW-0812">Transmembrane</keyword>
<dbReference type="EMBL" id="FNQN01000003">
    <property type="protein sequence ID" value="SEA12186.1"/>
    <property type="molecule type" value="Genomic_DNA"/>
</dbReference>
<keyword evidence="1" id="KW-0472">Membrane</keyword>
<organism evidence="2 3">
    <name type="scientific">Desulfuromusa kysingii</name>
    <dbReference type="NCBI Taxonomy" id="37625"/>
    <lineage>
        <taxon>Bacteria</taxon>
        <taxon>Pseudomonadati</taxon>
        <taxon>Thermodesulfobacteriota</taxon>
        <taxon>Desulfuromonadia</taxon>
        <taxon>Desulfuromonadales</taxon>
        <taxon>Geopsychrobacteraceae</taxon>
        <taxon>Desulfuromusa</taxon>
    </lineage>
</organism>
<protein>
    <submittedName>
        <fullName evidence="2">Uncharacterized protein</fullName>
    </submittedName>
</protein>